<organism evidence="14 15">
    <name type="scientific">Thiohalobacter thiocyanaticus</name>
    <dbReference type="NCBI Taxonomy" id="585455"/>
    <lineage>
        <taxon>Bacteria</taxon>
        <taxon>Pseudomonadati</taxon>
        <taxon>Pseudomonadota</taxon>
        <taxon>Gammaproteobacteria</taxon>
        <taxon>Thiohalobacterales</taxon>
        <taxon>Thiohalobacteraceae</taxon>
        <taxon>Thiohalobacter</taxon>
    </lineage>
</organism>
<evidence type="ECO:0000256" key="7">
    <source>
        <dbReference type="ARBA" id="ARBA00022840"/>
    </source>
</evidence>
<dbReference type="InterPro" id="IPR039657">
    <property type="entry name" value="Dimethylallyltransferase"/>
</dbReference>
<evidence type="ECO:0000256" key="6">
    <source>
        <dbReference type="ARBA" id="ARBA00022741"/>
    </source>
</evidence>
<dbReference type="PANTHER" id="PTHR11088">
    <property type="entry name" value="TRNA DIMETHYLALLYLTRANSFERASE"/>
    <property type="match status" value="1"/>
</dbReference>
<keyword evidence="4 10" id="KW-0808">Transferase</keyword>
<dbReference type="HAMAP" id="MF_00185">
    <property type="entry name" value="IPP_trans"/>
    <property type="match status" value="1"/>
</dbReference>
<comment type="function">
    <text evidence="2 10 12">Catalyzes the transfer of a dimethylallyl group onto the adenine at position 37 in tRNAs that read codons beginning with uridine, leading to the formation of N6-(dimethylallyl)adenosine (i(6)A).</text>
</comment>
<keyword evidence="5 10" id="KW-0819">tRNA processing</keyword>
<evidence type="ECO:0000256" key="2">
    <source>
        <dbReference type="ARBA" id="ARBA00003213"/>
    </source>
</evidence>
<evidence type="ECO:0000313" key="14">
    <source>
        <dbReference type="EMBL" id="BAZ94870.1"/>
    </source>
</evidence>
<keyword evidence="8 10" id="KW-0460">Magnesium</keyword>
<dbReference type="Gene3D" id="3.40.50.300">
    <property type="entry name" value="P-loop containing nucleotide triphosphate hydrolases"/>
    <property type="match status" value="1"/>
</dbReference>
<dbReference type="Proteomes" id="UP000218765">
    <property type="component" value="Chromosome"/>
</dbReference>
<evidence type="ECO:0000256" key="8">
    <source>
        <dbReference type="ARBA" id="ARBA00022842"/>
    </source>
</evidence>
<feature type="site" description="Interaction with substrate tRNA" evidence="10">
    <location>
        <position position="97"/>
    </location>
</feature>
<dbReference type="SUPFAM" id="SSF52540">
    <property type="entry name" value="P-loop containing nucleoside triphosphate hydrolases"/>
    <property type="match status" value="1"/>
</dbReference>
<proteinExistence type="inferred from homology"/>
<feature type="region of interest" description="Interaction with substrate tRNA" evidence="10">
    <location>
        <begin position="31"/>
        <end position="34"/>
    </location>
</feature>
<evidence type="ECO:0000313" key="15">
    <source>
        <dbReference type="Proteomes" id="UP000218765"/>
    </source>
</evidence>
<evidence type="ECO:0000256" key="1">
    <source>
        <dbReference type="ARBA" id="ARBA00001946"/>
    </source>
</evidence>
<dbReference type="EMBL" id="AP018052">
    <property type="protein sequence ID" value="BAZ94870.1"/>
    <property type="molecule type" value="Genomic_DNA"/>
</dbReference>
<feature type="binding site" evidence="10">
    <location>
        <begin position="8"/>
        <end position="13"/>
    </location>
    <ligand>
        <name>substrate</name>
    </ligand>
</feature>
<keyword evidence="7 10" id="KW-0067">ATP-binding</keyword>
<evidence type="ECO:0000256" key="13">
    <source>
        <dbReference type="RuleBase" id="RU003785"/>
    </source>
</evidence>
<keyword evidence="15" id="KW-1185">Reference proteome</keyword>
<dbReference type="InterPro" id="IPR027417">
    <property type="entry name" value="P-loop_NTPase"/>
</dbReference>
<evidence type="ECO:0000256" key="12">
    <source>
        <dbReference type="RuleBase" id="RU003784"/>
    </source>
</evidence>
<evidence type="ECO:0000256" key="3">
    <source>
        <dbReference type="ARBA" id="ARBA00005842"/>
    </source>
</evidence>
<sequence>MVCLMGPTAAGKTDLAVALVEALPLEIISVDSVMVYRDMDIGTAKPDAETLRRAPHRLIDFLDPADAYSAARFVADARREMAAVRAAGRIPLLVGGTGLYFRALEQGLAWLPEADPELRARLSAELAEAGPAALHARLAAVDPEAAARIHPNDPQRLQRALEVHALTGRPLSAFHREQSPPGRPNWLKLVLAPQDRGWLHARVERRFDAMLAAGFVEEVEHLCRRGDLTPQMPSMRAVGYRQVRQYLAGEYDYAEMRLRGVYATRQYAKRQLTWLRGERDAHRYAADRPGYAARMLSRVTRELSGWI</sequence>
<name>A0A1Z4VTA0_9GAMM</name>
<comment type="subunit">
    <text evidence="10">Monomer.</text>
</comment>
<reference evidence="14 15" key="1">
    <citation type="submission" date="2017-05" db="EMBL/GenBank/DDBJ databases">
        <title>Thiocyanate degradation by Thiohalobacter thiocyanaticus FOKN1.</title>
        <authorList>
            <person name="Oshiki M."/>
            <person name="Fukushima T."/>
            <person name="Kawano S."/>
            <person name="Nakagawa J."/>
        </authorList>
    </citation>
    <scope>NUCLEOTIDE SEQUENCE [LARGE SCALE GENOMIC DNA]</scope>
    <source>
        <strain evidence="14 15">FOKN1</strain>
    </source>
</reference>
<dbReference type="GO" id="GO:0005524">
    <property type="term" value="F:ATP binding"/>
    <property type="evidence" value="ECO:0007669"/>
    <property type="project" value="UniProtKB-UniRule"/>
</dbReference>
<evidence type="ECO:0000256" key="5">
    <source>
        <dbReference type="ARBA" id="ARBA00022694"/>
    </source>
</evidence>
<comment type="catalytic activity">
    <reaction evidence="9 10 11">
        <text>adenosine(37) in tRNA + dimethylallyl diphosphate = N(6)-dimethylallyladenosine(37) in tRNA + diphosphate</text>
        <dbReference type="Rhea" id="RHEA:26482"/>
        <dbReference type="Rhea" id="RHEA-COMP:10162"/>
        <dbReference type="Rhea" id="RHEA-COMP:10375"/>
        <dbReference type="ChEBI" id="CHEBI:33019"/>
        <dbReference type="ChEBI" id="CHEBI:57623"/>
        <dbReference type="ChEBI" id="CHEBI:74411"/>
        <dbReference type="ChEBI" id="CHEBI:74415"/>
        <dbReference type="EC" id="2.5.1.75"/>
    </reaction>
</comment>
<dbReference type="Gene3D" id="1.10.20.140">
    <property type="match status" value="1"/>
</dbReference>
<dbReference type="PANTHER" id="PTHR11088:SF60">
    <property type="entry name" value="TRNA DIMETHYLALLYLTRANSFERASE"/>
    <property type="match status" value="1"/>
</dbReference>
<protein>
    <recommendedName>
        <fullName evidence="10">tRNA dimethylallyltransferase</fullName>
        <ecNumber evidence="10">2.5.1.75</ecNumber>
    </recommendedName>
    <alternativeName>
        <fullName evidence="10">Dimethylallyl diphosphate:tRNA dimethylallyltransferase</fullName>
        <shortName evidence="10">DMAPP:tRNA dimethylallyltransferase</shortName>
        <shortName evidence="10">DMATase</shortName>
    </alternativeName>
    <alternativeName>
        <fullName evidence="10">Isopentenyl-diphosphate:tRNA isopentenyltransferase</fullName>
        <shortName evidence="10">IPP transferase</shortName>
        <shortName evidence="10">IPPT</shortName>
        <shortName evidence="10">IPTase</shortName>
    </alternativeName>
</protein>
<comment type="similarity">
    <text evidence="3 10 13">Belongs to the IPP transferase family.</text>
</comment>
<dbReference type="Pfam" id="PF01715">
    <property type="entry name" value="IPPT"/>
    <property type="match status" value="1"/>
</dbReference>
<feature type="region of interest" description="Interaction with substrate tRNA" evidence="10">
    <location>
        <begin position="155"/>
        <end position="159"/>
    </location>
</feature>
<evidence type="ECO:0000256" key="9">
    <source>
        <dbReference type="ARBA" id="ARBA00049563"/>
    </source>
</evidence>
<dbReference type="AlphaFoldDB" id="A0A1Z4VTA0"/>
<accession>A0A1Z4VTA0</accession>
<feature type="binding site" evidence="10">
    <location>
        <begin position="6"/>
        <end position="13"/>
    </location>
    <ligand>
        <name>ATP</name>
        <dbReference type="ChEBI" id="CHEBI:30616"/>
    </ligand>
</feature>
<dbReference type="InterPro" id="IPR018022">
    <property type="entry name" value="IPT"/>
</dbReference>
<keyword evidence="6 10" id="KW-0547">Nucleotide-binding</keyword>
<gene>
    <name evidence="10" type="primary">miaA</name>
    <name evidence="14" type="ORF">FOKN1_2499</name>
</gene>
<evidence type="ECO:0000256" key="4">
    <source>
        <dbReference type="ARBA" id="ARBA00022679"/>
    </source>
</evidence>
<dbReference type="GO" id="GO:0052381">
    <property type="term" value="F:tRNA dimethylallyltransferase activity"/>
    <property type="evidence" value="ECO:0007669"/>
    <property type="project" value="UniProtKB-UniRule"/>
</dbReference>
<comment type="caution">
    <text evidence="10">Lacks conserved residue(s) required for the propagation of feature annotation.</text>
</comment>
<comment type="cofactor">
    <cofactor evidence="1 10">
        <name>Mg(2+)</name>
        <dbReference type="ChEBI" id="CHEBI:18420"/>
    </cofactor>
</comment>
<evidence type="ECO:0000256" key="10">
    <source>
        <dbReference type="HAMAP-Rule" id="MF_00185"/>
    </source>
</evidence>
<dbReference type="EC" id="2.5.1.75" evidence="10"/>
<dbReference type="NCBIfam" id="TIGR00174">
    <property type="entry name" value="miaA"/>
    <property type="match status" value="1"/>
</dbReference>
<evidence type="ECO:0000256" key="11">
    <source>
        <dbReference type="RuleBase" id="RU003783"/>
    </source>
</evidence>
<dbReference type="KEGG" id="ttc:FOKN1_2499"/>
<dbReference type="FunFam" id="1.10.20.140:FF:000001">
    <property type="entry name" value="tRNA dimethylallyltransferase"/>
    <property type="match status" value="1"/>
</dbReference>
<feature type="site" description="Interaction with substrate tRNA" evidence="10">
    <location>
        <position position="119"/>
    </location>
</feature>
<dbReference type="GO" id="GO:0006400">
    <property type="term" value="P:tRNA modification"/>
    <property type="evidence" value="ECO:0007669"/>
    <property type="project" value="TreeGrafter"/>
</dbReference>